<evidence type="ECO:0000256" key="1">
    <source>
        <dbReference type="ARBA" id="ARBA00004651"/>
    </source>
</evidence>
<feature type="transmembrane region" description="Helical" evidence="6">
    <location>
        <begin position="99"/>
        <end position="121"/>
    </location>
</feature>
<comment type="caution">
    <text evidence="7">The sequence shown here is derived from an EMBL/GenBank/DDBJ whole genome shotgun (WGS) entry which is preliminary data.</text>
</comment>
<proteinExistence type="predicted"/>
<keyword evidence="3 6" id="KW-0812">Transmembrane</keyword>
<keyword evidence="5 6" id="KW-0472">Membrane</keyword>
<keyword evidence="4 6" id="KW-1133">Transmembrane helix</keyword>
<dbReference type="OrthoDB" id="9781030at2"/>
<comment type="subcellular location">
    <subcellularLocation>
        <location evidence="1">Cell membrane</location>
        <topology evidence="1">Multi-pass membrane protein</topology>
    </subcellularLocation>
</comment>
<dbReference type="PANTHER" id="PTHR30213:SF0">
    <property type="entry name" value="UPF0761 MEMBRANE PROTEIN YIHY"/>
    <property type="match status" value="1"/>
</dbReference>
<dbReference type="PANTHER" id="PTHR30213">
    <property type="entry name" value="INNER MEMBRANE PROTEIN YHJD"/>
    <property type="match status" value="1"/>
</dbReference>
<sequence>MSSQLLRGADRGEWAVLVRRAWHGFLRHRGIDSAAALTFFAALTMFPGALTLVSATALFDARGDAVRDLLAVVQDVAQDSTVATLADPLQELLSIDNPAVALVAGLVLTVWSASAYATAFGRAMNTVYEVQEGRRLLKFRGLMIALSVLLMIVFAALALILLITPRVAAAIGRGAGIGEPWLSLWNFGKWPVLAVLLLLVVAVLFYVTPNVKHERMRWLGLGAGVALVVGGSATAGFALYVSSIGQYGRVYGWLGGGVVVLLWLYLVNLSLVAGAEADAEVTRLGLLRSGIDATETIPLPARDTARTLMLARQRTADETDSRAILQRSPKGS</sequence>
<feature type="transmembrane region" description="Helical" evidence="6">
    <location>
        <begin position="34"/>
        <end position="59"/>
    </location>
</feature>
<dbReference type="PIRSF" id="PIRSF035875">
    <property type="entry name" value="RNase_BN"/>
    <property type="match status" value="1"/>
</dbReference>
<evidence type="ECO:0000256" key="5">
    <source>
        <dbReference type="ARBA" id="ARBA00023136"/>
    </source>
</evidence>
<evidence type="ECO:0000256" key="3">
    <source>
        <dbReference type="ARBA" id="ARBA00022692"/>
    </source>
</evidence>
<keyword evidence="8" id="KW-1185">Reference proteome</keyword>
<organism evidence="7 8">
    <name type="scientific">Diaminobutyricimonas aerilata</name>
    <dbReference type="NCBI Taxonomy" id="1162967"/>
    <lineage>
        <taxon>Bacteria</taxon>
        <taxon>Bacillati</taxon>
        <taxon>Actinomycetota</taxon>
        <taxon>Actinomycetes</taxon>
        <taxon>Micrococcales</taxon>
        <taxon>Microbacteriaceae</taxon>
        <taxon>Diaminobutyricimonas</taxon>
    </lineage>
</organism>
<dbReference type="EMBL" id="PGFF01000001">
    <property type="protein sequence ID" value="PJJ72574.1"/>
    <property type="molecule type" value="Genomic_DNA"/>
</dbReference>
<dbReference type="AlphaFoldDB" id="A0A2M9CL07"/>
<feature type="transmembrane region" description="Helical" evidence="6">
    <location>
        <begin position="253"/>
        <end position="273"/>
    </location>
</feature>
<dbReference type="GO" id="GO:0005886">
    <property type="term" value="C:plasma membrane"/>
    <property type="evidence" value="ECO:0007669"/>
    <property type="project" value="UniProtKB-SubCell"/>
</dbReference>
<dbReference type="Proteomes" id="UP000228758">
    <property type="component" value="Unassembled WGS sequence"/>
</dbReference>
<keyword evidence="2" id="KW-1003">Cell membrane</keyword>
<evidence type="ECO:0000256" key="2">
    <source>
        <dbReference type="ARBA" id="ARBA00022475"/>
    </source>
</evidence>
<name>A0A2M9CL07_9MICO</name>
<dbReference type="NCBIfam" id="TIGR00765">
    <property type="entry name" value="yihY_not_rbn"/>
    <property type="match status" value="1"/>
</dbReference>
<feature type="transmembrane region" description="Helical" evidence="6">
    <location>
        <begin position="219"/>
        <end position="241"/>
    </location>
</feature>
<feature type="transmembrane region" description="Helical" evidence="6">
    <location>
        <begin position="190"/>
        <end position="207"/>
    </location>
</feature>
<reference evidence="7 8" key="1">
    <citation type="submission" date="2017-11" db="EMBL/GenBank/DDBJ databases">
        <title>Genomic Encyclopedia of Archaeal and Bacterial Type Strains, Phase II (KMG-II): From Individual Species to Whole Genera.</title>
        <authorList>
            <person name="Goeker M."/>
        </authorList>
    </citation>
    <scope>NUCLEOTIDE SEQUENCE [LARGE SCALE GENOMIC DNA]</scope>
    <source>
        <strain evidence="7 8">DSM 27393</strain>
    </source>
</reference>
<dbReference type="RefSeq" id="WP_100364746.1">
    <property type="nucleotide sequence ID" value="NZ_PGFF01000001.1"/>
</dbReference>
<evidence type="ECO:0000313" key="8">
    <source>
        <dbReference type="Proteomes" id="UP000228758"/>
    </source>
</evidence>
<evidence type="ECO:0000256" key="4">
    <source>
        <dbReference type="ARBA" id="ARBA00022989"/>
    </source>
</evidence>
<protein>
    <submittedName>
        <fullName evidence="7">Membrane protein</fullName>
    </submittedName>
</protein>
<accession>A0A2M9CL07</accession>
<dbReference type="InterPro" id="IPR017039">
    <property type="entry name" value="Virul_fac_BrkB"/>
</dbReference>
<dbReference type="Pfam" id="PF03631">
    <property type="entry name" value="Virul_fac_BrkB"/>
    <property type="match status" value="1"/>
</dbReference>
<gene>
    <name evidence="7" type="ORF">CLV46_2146</name>
</gene>
<evidence type="ECO:0000256" key="6">
    <source>
        <dbReference type="SAM" id="Phobius"/>
    </source>
</evidence>
<evidence type="ECO:0000313" key="7">
    <source>
        <dbReference type="EMBL" id="PJJ72574.1"/>
    </source>
</evidence>
<feature type="transmembrane region" description="Helical" evidence="6">
    <location>
        <begin position="142"/>
        <end position="163"/>
    </location>
</feature>